<protein>
    <submittedName>
        <fullName evidence="5">DNA replication protein DnaC</fullName>
    </submittedName>
</protein>
<feature type="domain" description="AAA+ ATPase" evidence="4">
    <location>
        <begin position="98"/>
        <end position="229"/>
    </location>
</feature>
<evidence type="ECO:0000256" key="3">
    <source>
        <dbReference type="ARBA" id="ARBA00022840"/>
    </source>
</evidence>
<reference evidence="6" key="1">
    <citation type="submission" date="2016-11" db="EMBL/GenBank/DDBJ databases">
        <authorList>
            <person name="Varghese N."/>
            <person name="Submissions S."/>
        </authorList>
    </citation>
    <scope>NUCLEOTIDE SEQUENCE [LARGE SCALE GENOMIC DNA]</scope>
    <source>
        <strain evidence="6">ACAM 48</strain>
    </source>
</reference>
<dbReference type="EMBL" id="LT670848">
    <property type="protein sequence ID" value="SHM42210.1"/>
    <property type="molecule type" value="Genomic_DNA"/>
</dbReference>
<dbReference type="AlphaFoldDB" id="A0A1M7INA5"/>
<dbReference type="PANTHER" id="PTHR30050:SF4">
    <property type="entry name" value="ATP-BINDING PROTEIN RV3427C IN INSERTION SEQUENCE-RELATED"/>
    <property type="match status" value="1"/>
</dbReference>
<dbReference type="InterPro" id="IPR002611">
    <property type="entry name" value="IstB_ATP-bd"/>
</dbReference>
<dbReference type="NCBIfam" id="NF038214">
    <property type="entry name" value="IS21_help_AAA"/>
    <property type="match status" value="1"/>
</dbReference>
<dbReference type="InterPro" id="IPR003593">
    <property type="entry name" value="AAA+_ATPase"/>
</dbReference>
<dbReference type="OrthoDB" id="8064373at2"/>
<evidence type="ECO:0000313" key="6">
    <source>
        <dbReference type="Proteomes" id="UP000190235"/>
    </source>
</evidence>
<dbReference type="PANTHER" id="PTHR30050">
    <property type="entry name" value="CHROMOSOMAL REPLICATION INITIATOR PROTEIN DNAA"/>
    <property type="match status" value="1"/>
</dbReference>
<sequence>MNTNATIEKMQKMRLNGMKRAYESSFETRNQDTFTNDEFIAWLIESEDTQRNNNRTDRLLKNARFHYQASIEEINYTPDRDLDRNLLTRLSDCSFIDRHENMIITGCTGTGKSFLATALGYQGCIKGYKVLYYNLGKLFNKLTMAKADGTYMKELTKIENHDLLIIDDFGLQAINNEKQLILMDLIEDRNQRKSTIFCSQLPVKNWYDLIEEKTIADAILDRIIHSAIRFELKGESMRKKMKNN</sequence>
<keyword evidence="2" id="KW-0547">Nucleotide-binding</keyword>
<gene>
    <name evidence="5" type="ORF">SAMN05878281_0625</name>
</gene>
<dbReference type="SMART" id="SM00382">
    <property type="entry name" value="AAA"/>
    <property type="match status" value="1"/>
</dbReference>
<accession>A0A1M7INA5</accession>
<proteinExistence type="inferred from homology"/>
<evidence type="ECO:0000256" key="2">
    <source>
        <dbReference type="ARBA" id="ARBA00022741"/>
    </source>
</evidence>
<dbReference type="SUPFAM" id="SSF52540">
    <property type="entry name" value="P-loop containing nucleoside triphosphate hydrolases"/>
    <property type="match status" value="1"/>
</dbReference>
<organism evidence="5 6">
    <name type="scientific">Salegentibacter salegens</name>
    <dbReference type="NCBI Taxonomy" id="143223"/>
    <lineage>
        <taxon>Bacteria</taxon>
        <taxon>Pseudomonadati</taxon>
        <taxon>Bacteroidota</taxon>
        <taxon>Flavobacteriia</taxon>
        <taxon>Flavobacteriales</taxon>
        <taxon>Flavobacteriaceae</taxon>
        <taxon>Salegentibacter</taxon>
    </lineage>
</organism>
<dbReference type="CDD" id="cd00009">
    <property type="entry name" value="AAA"/>
    <property type="match status" value="1"/>
</dbReference>
<evidence type="ECO:0000313" key="5">
    <source>
        <dbReference type="EMBL" id="SHM42210.1"/>
    </source>
</evidence>
<evidence type="ECO:0000259" key="4">
    <source>
        <dbReference type="SMART" id="SM00382"/>
    </source>
</evidence>
<dbReference type="InterPro" id="IPR047661">
    <property type="entry name" value="IstB"/>
</dbReference>
<dbReference type="GO" id="GO:0006260">
    <property type="term" value="P:DNA replication"/>
    <property type="evidence" value="ECO:0007669"/>
    <property type="project" value="TreeGrafter"/>
</dbReference>
<keyword evidence="3" id="KW-0067">ATP-binding</keyword>
<dbReference type="STRING" id="143223.SAMN05878281_0625"/>
<comment type="similarity">
    <text evidence="1">Belongs to the IS21/IS1162 putative ATP-binding protein family.</text>
</comment>
<dbReference type="Pfam" id="PF01695">
    <property type="entry name" value="IstB_IS21"/>
    <property type="match status" value="1"/>
</dbReference>
<dbReference type="Gene3D" id="3.40.50.300">
    <property type="entry name" value="P-loop containing nucleotide triphosphate hydrolases"/>
    <property type="match status" value="1"/>
</dbReference>
<name>A0A1M7INA5_9FLAO</name>
<dbReference type="GO" id="GO:0005524">
    <property type="term" value="F:ATP binding"/>
    <property type="evidence" value="ECO:0007669"/>
    <property type="project" value="UniProtKB-KW"/>
</dbReference>
<dbReference type="Proteomes" id="UP000190235">
    <property type="component" value="Chromosome I"/>
</dbReference>
<dbReference type="InterPro" id="IPR028350">
    <property type="entry name" value="DNAC/IstB-like"/>
</dbReference>
<dbReference type="PIRSF" id="PIRSF003073">
    <property type="entry name" value="DNAC_TnpB_IstB"/>
    <property type="match status" value="1"/>
</dbReference>
<dbReference type="RefSeq" id="WP_079733934.1">
    <property type="nucleotide sequence ID" value="NZ_LT670848.1"/>
</dbReference>
<keyword evidence="6" id="KW-1185">Reference proteome</keyword>
<dbReference type="InterPro" id="IPR027417">
    <property type="entry name" value="P-loop_NTPase"/>
</dbReference>
<evidence type="ECO:0000256" key="1">
    <source>
        <dbReference type="ARBA" id="ARBA00008059"/>
    </source>
</evidence>